<dbReference type="AlphaFoldDB" id="A0A133U7G9"/>
<dbReference type="HAMAP" id="MF_00754">
    <property type="entry name" value="RNase_P_1"/>
    <property type="match status" value="1"/>
</dbReference>
<reference evidence="7 8" key="1">
    <citation type="journal article" date="2016" name="Sci. Rep.">
        <title>Metabolic traits of an uncultured archaeal lineage -MSBL1- from brine pools of the Red Sea.</title>
        <authorList>
            <person name="Mwirichia R."/>
            <person name="Alam I."/>
            <person name="Rashid M."/>
            <person name="Vinu M."/>
            <person name="Ba-Alawi W."/>
            <person name="Anthony Kamau A."/>
            <person name="Kamanda Ngugi D."/>
            <person name="Goker M."/>
            <person name="Klenk H.P."/>
            <person name="Bajic V."/>
            <person name="Stingl U."/>
        </authorList>
    </citation>
    <scope>NUCLEOTIDE SEQUENCE [LARGE SCALE GENOMIC DNA]</scope>
    <source>
        <strain evidence="7">SCGC-AAA259D14</strain>
    </source>
</reference>
<dbReference type="GO" id="GO:0001682">
    <property type="term" value="P:tRNA 5'-leader removal"/>
    <property type="evidence" value="ECO:0007669"/>
    <property type="project" value="UniProtKB-UniRule"/>
</dbReference>
<keyword evidence="8" id="KW-1185">Reference proteome</keyword>
<evidence type="ECO:0000313" key="7">
    <source>
        <dbReference type="EMBL" id="KXA90118.1"/>
    </source>
</evidence>
<dbReference type="InterPro" id="IPR023538">
    <property type="entry name" value="RNP1"/>
</dbReference>
<organism evidence="7 8">
    <name type="scientific">candidate division MSBL1 archaeon SCGC-AAA259D14</name>
    <dbReference type="NCBI Taxonomy" id="1698261"/>
    <lineage>
        <taxon>Archaea</taxon>
        <taxon>Methanobacteriati</taxon>
        <taxon>Methanobacteriota</taxon>
        <taxon>candidate division MSBL1</taxon>
    </lineage>
</organism>
<dbReference type="Gene3D" id="2.30.30.210">
    <property type="entry name" value="Ribonuclease P/MRP, subunit p29"/>
    <property type="match status" value="1"/>
</dbReference>
<keyword evidence="3 6" id="KW-0540">Nuclease</keyword>
<dbReference type="GO" id="GO:0003723">
    <property type="term" value="F:RNA binding"/>
    <property type="evidence" value="ECO:0007669"/>
    <property type="project" value="InterPro"/>
</dbReference>
<gene>
    <name evidence="6" type="primary">rnp1</name>
    <name evidence="7" type="ORF">AKJ62_01675</name>
</gene>
<dbReference type="EMBL" id="LHXL01000013">
    <property type="protein sequence ID" value="KXA90118.1"/>
    <property type="molecule type" value="Genomic_DNA"/>
</dbReference>
<dbReference type="NCBIfam" id="NF046110">
    <property type="entry name" value="RNaseP1Mthb"/>
    <property type="match status" value="1"/>
</dbReference>
<dbReference type="Pfam" id="PF01868">
    <property type="entry name" value="RNase_P-MRP_p29"/>
    <property type="match status" value="1"/>
</dbReference>
<dbReference type="GO" id="GO:0030677">
    <property type="term" value="C:ribonuclease P complex"/>
    <property type="evidence" value="ECO:0007669"/>
    <property type="project" value="UniProtKB-UniRule"/>
</dbReference>
<keyword evidence="5 6" id="KW-0378">Hydrolase</keyword>
<dbReference type="EC" id="3.1.26.5" evidence="6"/>
<dbReference type="InterPro" id="IPR036980">
    <property type="entry name" value="RNase_P/MRP_Rpp29_sf"/>
</dbReference>
<dbReference type="GO" id="GO:0004526">
    <property type="term" value="F:ribonuclease P activity"/>
    <property type="evidence" value="ECO:0007669"/>
    <property type="project" value="UniProtKB-UniRule"/>
</dbReference>
<proteinExistence type="inferred from homology"/>
<keyword evidence="1 6" id="KW-0963">Cytoplasm</keyword>
<accession>A0A133U7G9</accession>
<dbReference type="Proteomes" id="UP000070589">
    <property type="component" value="Unassembled WGS sequence"/>
</dbReference>
<sequence>MRRENLIQHELIGLKAEVIEGSNPDLVGRKGVIVDETRNTITLSENEELKIIPKKEVTFSITLPQGEKVKVKGRKLVVRPENRVKKFR</sequence>
<keyword evidence="4 6" id="KW-0255">Endonuclease</keyword>
<dbReference type="InterPro" id="IPR023534">
    <property type="entry name" value="Rof/RNase_P-like"/>
</dbReference>
<comment type="caution">
    <text evidence="7">The sequence shown here is derived from an EMBL/GenBank/DDBJ whole genome shotgun (WGS) entry which is preliminary data.</text>
</comment>
<comment type="function">
    <text evidence="6">Part of ribonuclease P, a protein complex that generates mature tRNA molecules by cleaving their 5'-ends.</text>
</comment>
<dbReference type="InterPro" id="IPR002730">
    <property type="entry name" value="Rpp29/RNP1"/>
</dbReference>
<dbReference type="GO" id="GO:0005737">
    <property type="term" value="C:cytoplasm"/>
    <property type="evidence" value="ECO:0007669"/>
    <property type="project" value="UniProtKB-SubCell"/>
</dbReference>
<keyword evidence="2 6" id="KW-0819">tRNA processing</keyword>
<evidence type="ECO:0000313" key="8">
    <source>
        <dbReference type="Proteomes" id="UP000070589"/>
    </source>
</evidence>
<comment type="subcellular location">
    <subcellularLocation>
        <location evidence="6">Cytoplasm</location>
    </subcellularLocation>
</comment>
<comment type="subunit">
    <text evidence="6">Consists of a catalytic RNA component and at least 4-5 protein subunits.</text>
</comment>
<evidence type="ECO:0000256" key="4">
    <source>
        <dbReference type="ARBA" id="ARBA00022759"/>
    </source>
</evidence>
<evidence type="ECO:0000256" key="6">
    <source>
        <dbReference type="HAMAP-Rule" id="MF_00754"/>
    </source>
</evidence>
<dbReference type="SMART" id="SM00538">
    <property type="entry name" value="POP4"/>
    <property type="match status" value="1"/>
</dbReference>
<dbReference type="SUPFAM" id="SSF101744">
    <property type="entry name" value="Rof/RNase P subunit-like"/>
    <property type="match status" value="1"/>
</dbReference>
<protein>
    <recommendedName>
        <fullName evidence="6">Ribonuclease P protein component 1</fullName>
        <shortName evidence="6">RNase P component 1</shortName>
        <ecNumber evidence="6">3.1.26.5</ecNumber>
    </recommendedName>
    <alternativeName>
        <fullName evidence="6">Rpp29</fullName>
    </alternativeName>
</protein>
<evidence type="ECO:0000256" key="3">
    <source>
        <dbReference type="ARBA" id="ARBA00022722"/>
    </source>
</evidence>
<comment type="similarity">
    <text evidence="6">Belongs to the eukaryotic/archaeal RNase P protein component 1 family.</text>
</comment>
<comment type="catalytic activity">
    <reaction evidence="6">
        <text>Endonucleolytic cleavage of RNA, removing 5'-extranucleotides from tRNA precursor.</text>
        <dbReference type="EC" id="3.1.26.5"/>
    </reaction>
</comment>
<evidence type="ECO:0000256" key="2">
    <source>
        <dbReference type="ARBA" id="ARBA00022694"/>
    </source>
</evidence>
<evidence type="ECO:0000256" key="5">
    <source>
        <dbReference type="ARBA" id="ARBA00022801"/>
    </source>
</evidence>
<dbReference type="PATRIC" id="fig|1698261.3.peg.214"/>
<evidence type="ECO:0000256" key="1">
    <source>
        <dbReference type="ARBA" id="ARBA00022490"/>
    </source>
</evidence>
<name>A0A133U7G9_9EURY</name>